<name>A0ABP0IIV7_9DINO</name>
<dbReference type="Gene3D" id="3.40.50.300">
    <property type="entry name" value="P-loop containing nucleotide triphosphate hydrolases"/>
    <property type="match status" value="1"/>
</dbReference>
<keyword evidence="2" id="KW-1185">Reference proteome</keyword>
<protein>
    <submittedName>
        <fullName evidence="1">Uncharacterized protein</fullName>
    </submittedName>
</protein>
<organism evidence="1 2">
    <name type="scientific">Durusdinium trenchii</name>
    <dbReference type="NCBI Taxonomy" id="1381693"/>
    <lineage>
        <taxon>Eukaryota</taxon>
        <taxon>Sar</taxon>
        <taxon>Alveolata</taxon>
        <taxon>Dinophyceae</taxon>
        <taxon>Suessiales</taxon>
        <taxon>Symbiodiniaceae</taxon>
        <taxon>Durusdinium</taxon>
    </lineage>
</organism>
<evidence type="ECO:0000313" key="1">
    <source>
        <dbReference type="EMBL" id="CAK9001407.1"/>
    </source>
</evidence>
<dbReference type="InterPro" id="IPR027417">
    <property type="entry name" value="P-loop_NTPase"/>
</dbReference>
<comment type="caution">
    <text evidence="1">The sequence shown here is derived from an EMBL/GenBank/DDBJ whole genome shotgun (WGS) entry which is preliminary data.</text>
</comment>
<dbReference type="EMBL" id="CAXAMM010003825">
    <property type="protein sequence ID" value="CAK9001407.1"/>
    <property type="molecule type" value="Genomic_DNA"/>
</dbReference>
<gene>
    <name evidence="1" type="ORF">SCF082_LOCUS6914</name>
</gene>
<accession>A0ABP0IIV7</accession>
<proteinExistence type="predicted"/>
<reference evidence="1 2" key="1">
    <citation type="submission" date="2024-02" db="EMBL/GenBank/DDBJ databases">
        <authorList>
            <person name="Chen Y."/>
            <person name="Shah S."/>
            <person name="Dougan E. K."/>
            <person name="Thang M."/>
            <person name="Chan C."/>
        </authorList>
    </citation>
    <scope>NUCLEOTIDE SEQUENCE [LARGE SCALE GENOMIC DNA]</scope>
</reference>
<evidence type="ECO:0000313" key="2">
    <source>
        <dbReference type="Proteomes" id="UP001642464"/>
    </source>
</evidence>
<sequence length="397" mass="44334">MHAKLSKKRSRRKKNKALILDEEAGEEDDVSQDEWKLGKGILLLALAAGFTLASLLVKPPWRSLGDERDKRDEWRSKEAFGGAASVAVSEDWPREEPEPFSPPSGPLSGPSVEKAVQFQKVKVLSGSSERAGSREPGNLQDPRIVWIHLHSYGGTTICDLARAHGEKVSPAKDNCNLMPDGCSTPAQFRIGCLKRLQSMQYTFTAVERSLDEEDLTCLGERRMLFGLMLRDPVAGIKSTLIGNQLEKGLMLQALRSRVVPRNLAFHFCLPPFDTYQHLDNFAVRTLSGAYDQPPGGMSMAHLERAKGVVSKLDVVLIMEELQEHLPQLRAIFGWDVDLKQNPWHSHWHRIPKNVFSPEEAAFLRQANDLDYQLYEYARTVARQLTAQAAPKVGSSGT</sequence>
<dbReference type="Proteomes" id="UP001642464">
    <property type="component" value="Unassembled WGS sequence"/>
</dbReference>